<comment type="caution">
    <text evidence="3">The sequence shown here is derived from an EMBL/GenBank/DDBJ whole genome shotgun (WGS) entry which is preliminary data.</text>
</comment>
<sequence length="161" mass="16222">MIFFSLVLCNVVRLIMELDEGNAAACTATPKTEETTFIVGAPLSSTGASAGVALSAVGATEGVVEEEESLSGDGGDAVSSSGDSALEVGEEVGADSDSGDDDGDDDDGDGDGDGDVGLLALGGRGGDDLGTLRLVHCCLGRKEKEELCANCRMDNEELKGE</sequence>
<feature type="signal peptide" evidence="2">
    <location>
        <begin position="1"/>
        <end position="23"/>
    </location>
</feature>
<evidence type="ECO:0000313" key="3">
    <source>
        <dbReference type="EMBL" id="MCE3216170.1"/>
    </source>
</evidence>
<keyword evidence="2" id="KW-0732">Signal</keyword>
<feature type="compositionally biased region" description="Acidic residues" evidence="1">
    <location>
        <begin position="88"/>
        <end position="114"/>
    </location>
</feature>
<evidence type="ECO:0000256" key="1">
    <source>
        <dbReference type="SAM" id="MobiDB-lite"/>
    </source>
</evidence>
<accession>A0ABS8WVS1</accession>
<organism evidence="3 4">
    <name type="scientific">Datura stramonium</name>
    <name type="common">Jimsonweed</name>
    <name type="synonym">Common thornapple</name>
    <dbReference type="NCBI Taxonomy" id="4076"/>
    <lineage>
        <taxon>Eukaryota</taxon>
        <taxon>Viridiplantae</taxon>
        <taxon>Streptophyta</taxon>
        <taxon>Embryophyta</taxon>
        <taxon>Tracheophyta</taxon>
        <taxon>Spermatophyta</taxon>
        <taxon>Magnoliopsida</taxon>
        <taxon>eudicotyledons</taxon>
        <taxon>Gunneridae</taxon>
        <taxon>Pentapetalae</taxon>
        <taxon>asterids</taxon>
        <taxon>lamiids</taxon>
        <taxon>Solanales</taxon>
        <taxon>Solanaceae</taxon>
        <taxon>Solanoideae</taxon>
        <taxon>Datureae</taxon>
        <taxon>Datura</taxon>
    </lineage>
</organism>
<feature type="compositionally biased region" description="Low complexity" evidence="1">
    <location>
        <begin position="76"/>
        <end position="86"/>
    </location>
</feature>
<reference evidence="3 4" key="1">
    <citation type="journal article" date="2021" name="BMC Genomics">
        <title>Datura genome reveals duplications of psychoactive alkaloid biosynthetic genes and high mutation rate following tissue culture.</title>
        <authorList>
            <person name="Rajewski A."/>
            <person name="Carter-House D."/>
            <person name="Stajich J."/>
            <person name="Litt A."/>
        </authorList>
    </citation>
    <scope>NUCLEOTIDE SEQUENCE [LARGE SCALE GENOMIC DNA]</scope>
    <source>
        <strain evidence="3">AR-01</strain>
    </source>
</reference>
<keyword evidence="4" id="KW-1185">Reference proteome</keyword>
<gene>
    <name evidence="3" type="ORF">HAX54_005224</name>
</gene>
<evidence type="ECO:0000313" key="4">
    <source>
        <dbReference type="Proteomes" id="UP000823775"/>
    </source>
</evidence>
<protein>
    <submittedName>
        <fullName evidence="3">Uncharacterized protein</fullName>
    </submittedName>
</protein>
<feature type="chain" id="PRO_5045129856" evidence="2">
    <location>
        <begin position="24"/>
        <end position="161"/>
    </location>
</feature>
<name>A0ABS8WVS1_DATST</name>
<feature type="region of interest" description="Disordered" evidence="1">
    <location>
        <begin position="63"/>
        <end position="126"/>
    </location>
</feature>
<evidence type="ECO:0000256" key="2">
    <source>
        <dbReference type="SAM" id="SignalP"/>
    </source>
</evidence>
<proteinExistence type="predicted"/>
<dbReference type="Proteomes" id="UP000823775">
    <property type="component" value="Unassembled WGS sequence"/>
</dbReference>
<dbReference type="EMBL" id="JACEIK010012551">
    <property type="protein sequence ID" value="MCE3216170.1"/>
    <property type="molecule type" value="Genomic_DNA"/>
</dbReference>